<evidence type="ECO:0000313" key="2">
    <source>
        <dbReference type="EMBL" id="KAJ8310405.1"/>
    </source>
</evidence>
<dbReference type="EMBL" id="JARBDR010000640">
    <property type="protein sequence ID" value="KAJ8310405.1"/>
    <property type="molecule type" value="Genomic_DNA"/>
</dbReference>
<dbReference type="PANTHER" id="PTHR10445">
    <property type="entry name" value="GENERAL TRANSCRIPTION FACTOR IIF SUBUNIT 2"/>
    <property type="match status" value="1"/>
</dbReference>
<dbReference type="Proteomes" id="UP001217089">
    <property type="component" value="Unassembled WGS sequence"/>
</dbReference>
<comment type="caution">
    <text evidence="2">The sequence shown here is derived from an EMBL/GenBank/DDBJ whole genome shotgun (WGS) entry which is preliminary data.</text>
</comment>
<dbReference type="Gene3D" id="1.10.10.10">
    <property type="entry name" value="Winged helix-like DNA-binding domain superfamily/Winged helix DNA-binding domain"/>
    <property type="match status" value="1"/>
</dbReference>
<dbReference type="PANTHER" id="PTHR10445:SF0">
    <property type="entry name" value="GENERAL TRANSCRIPTION FACTOR IIF SUBUNIT 2"/>
    <property type="match status" value="1"/>
</dbReference>
<dbReference type="InterPro" id="IPR036388">
    <property type="entry name" value="WH-like_DNA-bd_sf"/>
</dbReference>
<sequence>MLNLLFIFFTDKVAIEGKVIQRAECRPNANDSYLKLKRLEMERSNKPKREVKQISTVVPTYRPVKDHSFNTYLKEILKEICIYNMKAPHRNMWELKPEYRHYKEQAGT</sequence>
<dbReference type="InterPro" id="IPR003196">
    <property type="entry name" value="TFIIF_beta"/>
</dbReference>
<dbReference type="InterPro" id="IPR036390">
    <property type="entry name" value="WH_DNA-bd_sf"/>
</dbReference>
<evidence type="ECO:0000259" key="1">
    <source>
        <dbReference type="Pfam" id="PF02270"/>
    </source>
</evidence>
<dbReference type="InterPro" id="IPR040450">
    <property type="entry name" value="TFIIF_beta_HTH"/>
</dbReference>
<evidence type="ECO:0000313" key="3">
    <source>
        <dbReference type="Proteomes" id="UP001217089"/>
    </source>
</evidence>
<proteinExistence type="predicted"/>
<name>A0ABQ9F2J9_TEGGR</name>
<reference evidence="2 3" key="1">
    <citation type="submission" date="2022-12" db="EMBL/GenBank/DDBJ databases">
        <title>Chromosome-level genome of Tegillarca granosa.</title>
        <authorList>
            <person name="Kim J."/>
        </authorList>
    </citation>
    <scope>NUCLEOTIDE SEQUENCE [LARGE SCALE GENOMIC DNA]</scope>
    <source>
        <strain evidence="2">Teg-2019</strain>
        <tissue evidence="2">Adductor muscle</tissue>
    </source>
</reference>
<gene>
    <name evidence="2" type="ORF">KUTeg_012270</name>
</gene>
<dbReference type="SUPFAM" id="SSF46785">
    <property type="entry name" value="Winged helix' DNA-binding domain"/>
    <property type="match status" value="1"/>
</dbReference>
<dbReference type="Pfam" id="PF02270">
    <property type="entry name" value="TFIIF_beta"/>
    <property type="match status" value="1"/>
</dbReference>
<organism evidence="2 3">
    <name type="scientific">Tegillarca granosa</name>
    <name type="common">Malaysian cockle</name>
    <name type="synonym">Anadara granosa</name>
    <dbReference type="NCBI Taxonomy" id="220873"/>
    <lineage>
        <taxon>Eukaryota</taxon>
        <taxon>Metazoa</taxon>
        <taxon>Spiralia</taxon>
        <taxon>Lophotrochozoa</taxon>
        <taxon>Mollusca</taxon>
        <taxon>Bivalvia</taxon>
        <taxon>Autobranchia</taxon>
        <taxon>Pteriomorphia</taxon>
        <taxon>Arcoida</taxon>
        <taxon>Arcoidea</taxon>
        <taxon>Arcidae</taxon>
        <taxon>Tegillarca</taxon>
    </lineage>
</organism>
<protein>
    <recommendedName>
        <fullName evidence="1">TFIIF beta subunit HTH domain-containing protein</fullName>
    </recommendedName>
</protein>
<accession>A0ABQ9F2J9</accession>
<feature type="domain" description="TFIIF beta subunit HTH" evidence="1">
    <location>
        <begin position="70"/>
        <end position="100"/>
    </location>
</feature>
<keyword evidence="3" id="KW-1185">Reference proteome</keyword>